<sequence length="206" mass="21702">MDVLSVLALATQCATAAPAPVVAAMALAETDGSSYSVLIENERSSPSDFDAAVQAAAIGLLNGGVVKVGIAGVPTTEFDKRNLAYSEGFSACRNMAVAGDMLRESWKRFGGQNEHWRLAVLEVATGDPGVEGEFAKKYDAAMTEVRKAAQDLPHPSSATEAPAKPAAHDVPDYDDTQTPPQEPARTAGSWDVYGRDSSQSLLIFSK</sequence>
<feature type="chain" id="PRO_5032521983" description="Transglycosylase SLT domain-containing protein" evidence="2">
    <location>
        <begin position="17"/>
        <end position="206"/>
    </location>
</feature>
<protein>
    <recommendedName>
        <fullName evidence="5">Transglycosylase SLT domain-containing protein</fullName>
    </recommendedName>
</protein>
<dbReference type="EMBL" id="JABFCY010000024">
    <property type="protein sequence ID" value="NNU63385.1"/>
    <property type="molecule type" value="Genomic_DNA"/>
</dbReference>
<dbReference type="Proteomes" id="UP000574931">
    <property type="component" value="Unassembled WGS sequence"/>
</dbReference>
<keyword evidence="2" id="KW-0732">Signal</keyword>
<comment type="caution">
    <text evidence="3">The sequence shown here is derived from an EMBL/GenBank/DDBJ whole genome shotgun (WGS) entry which is preliminary data.</text>
</comment>
<evidence type="ECO:0000313" key="4">
    <source>
        <dbReference type="Proteomes" id="UP000574931"/>
    </source>
</evidence>
<reference evidence="3 4" key="1">
    <citation type="submission" date="2020-05" db="EMBL/GenBank/DDBJ databases">
        <title>Draft Genome Sequence of Ochrobactrum soli Isolated from Stable Fly Gut.</title>
        <authorList>
            <person name="Pileggi M.T."/>
            <person name="Vazhakkala L.J."/>
            <person name="Wong C.N."/>
        </authorList>
    </citation>
    <scope>NUCLEOTIDE SEQUENCE [LARGE SCALE GENOMIC DNA]</scope>
    <source>
        <strain evidence="3 4">MTP-C0764</strain>
    </source>
</reference>
<keyword evidence="4" id="KW-1185">Reference proteome</keyword>
<gene>
    <name evidence="3" type="ORF">HKX02_24460</name>
</gene>
<accession>A0A849KNB4</accession>
<name>A0A849KNB4_9HYPH</name>
<proteinExistence type="predicted"/>
<organism evidence="3 4">
    <name type="scientific">Ochrobactrum soli</name>
    <dbReference type="NCBI Taxonomy" id="2448455"/>
    <lineage>
        <taxon>Bacteria</taxon>
        <taxon>Pseudomonadati</taxon>
        <taxon>Pseudomonadota</taxon>
        <taxon>Alphaproteobacteria</taxon>
        <taxon>Hyphomicrobiales</taxon>
        <taxon>Brucellaceae</taxon>
        <taxon>Brucella/Ochrobactrum group</taxon>
        <taxon>Ochrobactrum</taxon>
    </lineage>
</organism>
<dbReference type="RefSeq" id="WP_171319677.1">
    <property type="nucleotide sequence ID" value="NZ_JABFCY010000024.1"/>
</dbReference>
<evidence type="ECO:0000256" key="2">
    <source>
        <dbReference type="SAM" id="SignalP"/>
    </source>
</evidence>
<evidence type="ECO:0000256" key="1">
    <source>
        <dbReference type="SAM" id="MobiDB-lite"/>
    </source>
</evidence>
<evidence type="ECO:0000313" key="3">
    <source>
        <dbReference type="EMBL" id="NNU63385.1"/>
    </source>
</evidence>
<evidence type="ECO:0008006" key="5">
    <source>
        <dbReference type="Google" id="ProtNLM"/>
    </source>
</evidence>
<dbReference type="AlphaFoldDB" id="A0A849KNB4"/>
<feature type="region of interest" description="Disordered" evidence="1">
    <location>
        <begin position="147"/>
        <end position="192"/>
    </location>
</feature>
<feature type="signal peptide" evidence="2">
    <location>
        <begin position="1"/>
        <end position="16"/>
    </location>
</feature>